<name>A0A8X6HXP5_TRICU</name>
<dbReference type="Proteomes" id="UP000887116">
    <property type="component" value="Unassembled WGS sequence"/>
</dbReference>
<reference evidence="1" key="1">
    <citation type="submission" date="2020-07" db="EMBL/GenBank/DDBJ databases">
        <title>Multicomponent nature underlies the extraordinary mechanical properties of spider dragline silk.</title>
        <authorList>
            <person name="Kono N."/>
            <person name="Nakamura H."/>
            <person name="Mori M."/>
            <person name="Yoshida Y."/>
            <person name="Ohtoshi R."/>
            <person name="Malay A.D."/>
            <person name="Moran D.A.P."/>
            <person name="Tomita M."/>
            <person name="Numata K."/>
            <person name="Arakawa K."/>
        </authorList>
    </citation>
    <scope>NUCLEOTIDE SEQUENCE</scope>
</reference>
<evidence type="ECO:0000313" key="1">
    <source>
        <dbReference type="EMBL" id="GFR31608.1"/>
    </source>
</evidence>
<keyword evidence="2" id="KW-1185">Reference proteome</keyword>
<accession>A0A8X6HXP5</accession>
<dbReference type="EMBL" id="BMAO01039458">
    <property type="protein sequence ID" value="GFR31608.1"/>
    <property type="molecule type" value="Genomic_DNA"/>
</dbReference>
<sequence length="92" mass="10326">MYISGPLRSKSYQSRILSLERAREIDFSCLWRSIVEPRAIARCLGVSERVFVVVKLPVGTIGLSRNPKIKGRAAGRLSWEILLALLVMWAIG</sequence>
<gene>
    <name evidence="1" type="ORF">TNCT_106241</name>
</gene>
<comment type="caution">
    <text evidence="1">The sequence shown here is derived from an EMBL/GenBank/DDBJ whole genome shotgun (WGS) entry which is preliminary data.</text>
</comment>
<dbReference type="AlphaFoldDB" id="A0A8X6HXP5"/>
<protein>
    <submittedName>
        <fullName evidence="1">Uncharacterized protein</fullName>
    </submittedName>
</protein>
<evidence type="ECO:0000313" key="2">
    <source>
        <dbReference type="Proteomes" id="UP000887116"/>
    </source>
</evidence>
<organism evidence="1 2">
    <name type="scientific">Trichonephila clavata</name>
    <name type="common">Joro spider</name>
    <name type="synonym">Nephila clavata</name>
    <dbReference type="NCBI Taxonomy" id="2740835"/>
    <lineage>
        <taxon>Eukaryota</taxon>
        <taxon>Metazoa</taxon>
        <taxon>Ecdysozoa</taxon>
        <taxon>Arthropoda</taxon>
        <taxon>Chelicerata</taxon>
        <taxon>Arachnida</taxon>
        <taxon>Araneae</taxon>
        <taxon>Araneomorphae</taxon>
        <taxon>Entelegynae</taxon>
        <taxon>Araneoidea</taxon>
        <taxon>Nephilidae</taxon>
        <taxon>Trichonephila</taxon>
    </lineage>
</organism>
<proteinExistence type="predicted"/>